<comment type="caution">
    <text evidence="12">The sequence shown here is derived from an EMBL/GenBank/DDBJ whole genome shotgun (WGS) entry which is preliminary data.</text>
</comment>
<dbReference type="InterPro" id="IPR019734">
    <property type="entry name" value="TPR_rpt"/>
</dbReference>
<dbReference type="PROSITE" id="PS50005">
    <property type="entry name" value="TPR"/>
    <property type="match status" value="2"/>
</dbReference>
<organism evidence="12 13">
    <name type="scientific">Salinicola socius</name>
    <dbReference type="NCBI Taxonomy" id="404433"/>
    <lineage>
        <taxon>Bacteria</taxon>
        <taxon>Pseudomonadati</taxon>
        <taxon>Pseudomonadota</taxon>
        <taxon>Gammaproteobacteria</taxon>
        <taxon>Oceanospirillales</taxon>
        <taxon>Halomonadaceae</taxon>
        <taxon>Salinicola</taxon>
    </lineage>
</organism>
<protein>
    <recommendedName>
        <fullName evidence="3">protein O-GlcNAc transferase</fullName>
        <ecNumber evidence="3">2.4.1.255</ecNumber>
    </recommendedName>
</protein>
<feature type="domain" description="Glycosyltransferase 2-like" evidence="10">
    <location>
        <begin position="1038"/>
        <end position="1157"/>
    </location>
</feature>
<evidence type="ECO:0000256" key="4">
    <source>
        <dbReference type="ARBA" id="ARBA00022676"/>
    </source>
</evidence>
<evidence type="ECO:0000256" key="8">
    <source>
        <dbReference type="PROSITE-ProRule" id="PRU00339"/>
    </source>
</evidence>
<evidence type="ECO:0000256" key="9">
    <source>
        <dbReference type="SAM" id="MobiDB-lite"/>
    </source>
</evidence>
<dbReference type="SUPFAM" id="SSF48452">
    <property type="entry name" value="TPR-like"/>
    <property type="match status" value="1"/>
</dbReference>
<dbReference type="InterPro" id="IPR029489">
    <property type="entry name" value="OGT/SEC/SPY_C"/>
</dbReference>
<evidence type="ECO:0000256" key="5">
    <source>
        <dbReference type="ARBA" id="ARBA00022679"/>
    </source>
</evidence>
<reference evidence="12 13" key="1">
    <citation type="submission" date="2016-12" db="EMBL/GenBank/DDBJ databases">
        <title>Draft genome sequences of strains Salinicola socius SMB35, Salinicola sp. MH3R3-1 and Chromohalobacter sp. SMB17 from the Verkhnekamsk potash mining region of Russia.</title>
        <authorList>
            <person name="Mavrodi D.V."/>
            <person name="Olsson B.E."/>
            <person name="Korsakova E.S."/>
            <person name="Pyankova A."/>
            <person name="Mavrodi O.V."/>
            <person name="Plotnikova E.G."/>
        </authorList>
    </citation>
    <scope>NUCLEOTIDE SEQUENCE [LARGE SCALE GENOMIC DNA]</scope>
    <source>
        <strain evidence="12 13">SMB35</strain>
    </source>
</reference>
<feature type="repeat" description="TPR" evidence="8">
    <location>
        <begin position="109"/>
        <end position="142"/>
    </location>
</feature>
<gene>
    <name evidence="12" type="ORF">BTW07_15005</name>
</gene>
<dbReference type="InterPro" id="IPR011990">
    <property type="entry name" value="TPR-like_helical_dom_sf"/>
</dbReference>
<feature type="repeat" description="TPR" evidence="8">
    <location>
        <begin position="177"/>
        <end position="210"/>
    </location>
</feature>
<dbReference type="InterPro" id="IPR051939">
    <property type="entry name" value="Glycosyltr_41/O-GlcNAc_trsf"/>
</dbReference>
<evidence type="ECO:0000259" key="10">
    <source>
        <dbReference type="Pfam" id="PF00535"/>
    </source>
</evidence>
<dbReference type="GO" id="GO:0097363">
    <property type="term" value="F:protein O-acetylglucosaminyltransferase activity"/>
    <property type="evidence" value="ECO:0007669"/>
    <property type="project" value="UniProtKB-EC"/>
</dbReference>
<evidence type="ECO:0000259" key="11">
    <source>
        <dbReference type="Pfam" id="PF13844"/>
    </source>
</evidence>
<keyword evidence="4" id="KW-0328">Glycosyltransferase</keyword>
<evidence type="ECO:0000256" key="6">
    <source>
        <dbReference type="ARBA" id="ARBA00022737"/>
    </source>
</evidence>
<dbReference type="EC" id="2.4.1.255" evidence="3"/>
<dbReference type="Pfam" id="PF13844">
    <property type="entry name" value="Glyco_transf_41"/>
    <property type="match status" value="2"/>
</dbReference>
<dbReference type="Pfam" id="PF12895">
    <property type="entry name" value="ANAPC3"/>
    <property type="match status" value="1"/>
</dbReference>
<keyword evidence="5" id="KW-0808">Transferase</keyword>
<proteinExistence type="inferred from homology"/>
<dbReference type="PANTHER" id="PTHR44835">
    <property type="entry name" value="UDP-N-ACETYLGLUCOSAMINE--PEPTIDE N-ACETYLGLUCOSAMINYLTRANSFERASE SPINDLY-RELATED"/>
    <property type="match status" value="1"/>
</dbReference>
<keyword evidence="7 8" id="KW-0802">TPR repeat</keyword>
<feature type="region of interest" description="Disordered" evidence="9">
    <location>
        <begin position="1271"/>
        <end position="1303"/>
    </location>
</feature>
<dbReference type="Gene3D" id="3.90.550.10">
    <property type="entry name" value="Spore Coat Polysaccharide Biosynthesis Protein SpsA, Chain A"/>
    <property type="match status" value="1"/>
</dbReference>
<feature type="domain" description="O-GlcNAc transferase C-terminal" evidence="11">
    <location>
        <begin position="426"/>
        <end position="604"/>
    </location>
</feature>
<keyword evidence="6" id="KW-0677">Repeat</keyword>
<dbReference type="STRING" id="404433.BTW07_15005"/>
<evidence type="ECO:0000313" key="13">
    <source>
        <dbReference type="Proteomes" id="UP000186878"/>
    </source>
</evidence>
<evidence type="ECO:0000313" key="12">
    <source>
        <dbReference type="EMBL" id="OLO03384.1"/>
    </source>
</evidence>
<dbReference type="SMART" id="SM00028">
    <property type="entry name" value="TPR"/>
    <property type="match status" value="5"/>
</dbReference>
<name>A0A1Q8SPN0_9GAMM</name>
<accession>A0A1Q8SPN0</accession>
<dbReference type="Pfam" id="PF00535">
    <property type="entry name" value="Glycos_transf_2"/>
    <property type="match status" value="1"/>
</dbReference>
<keyword evidence="13" id="KW-1185">Reference proteome</keyword>
<dbReference type="PANTHER" id="PTHR44835:SF1">
    <property type="entry name" value="PROTEIN O-GLCNAC TRANSFERASE"/>
    <property type="match status" value="1"/>
</dbReference>
<dbReference type="OrthoDB" id="255821at2"/>
<evidence type="ECO:0000256" key="3">
    <source>
        <dbReference type="ARBA" id="ARBA00011970"/>
    </source>
</evidence>
<dbReference type="Gene3D" id="3.40.50.2000">
    <property type="entry name" value="Glycogen Phosphorylase B"/>
    <property type="match status" value="1"/>
</dbReference>
<dbReference type="Gene3D" id="3.40.50.150">
    <property type="entry name" value="Vaccinia Virus protein VP39"/>
    <property type="match status" value="1"/>
</dbReference>
<dbReference type="SUPFAM" id="SSF53756">
    <property type="entry name" value="UDP-Glycosyltransferase/glycogen phosphorylase"/>
    <property type="match status" value="1"/>
</dbReference>
<dbReference type="EMBL" id="MSDO01000022">
    <property type="protein sequence ID" value="OLO03384.1"/>
    <property type="molecule type" value="Genomic_DNA"/>
</dbReference>
<dbReference type="InterPro" id="IPR029063">
    <property type="entry name" value="SAM-dependent_MTases_sf"/>
</dbReference>
<feature type="domain" description="O-GlcNAc transferase C-terminal" evidence="11">
    <location>
        <begin position="247"/>
        <end position="408"/>
    </location>
</feature>
<dbReference type="Gene3D" id="1.25.40.10">
    <property type="entry name" value="Tetratricopeptide repeat domain"/>
    <property type="match status" value="1"/>
</dbReference>
<comment type="pathway">
    <text evidence="1">Protein modification; protein glycosylation.</text>
</comment>
<dbReference type="Proteomes" id="UP000186878">
    <property type="component" value="Unassembled WGS sequence"/>
</dbReference>
<dbReference type="InterPro" id="IPR029044">
    <property type="entry name" value="Nucleotide-diphossugar_trans"/>
</dbReference>
<evidence type="ECO:0000256" key="7">
    <source>
        <dbReference type="ARBA" id="ARBA00022803"/>
    </source>
</evidence>
<comment type="similarity">
    <text evidence="2">Belongs to the glycosyltransferase 41 family. O-GlcNAc transferase subfamily.</text>
</comment>
<dbReference type="Gene3D" id="3.40.50.11380">
    <property type="match status" value="1"/>
</dbReference>
<evidence type="ECO:0000256" key="1">
    <source>
        <dbReference type="ARBA" id="ARBA00004922"/>
    </source>
</evidence>
<dbReference type="InterPro" id="IPR001173">
    <property type="entry name" value="Glyco_trans_2-like"/>
</dbReference>
<feature type="compositionally biased region" description="Basic and acidic residues" evidence="9">
    <location>
        <begin position="1274"/>
        <end position="1303"/>
    </location>
</feature>
<evidence type="ECO:0000256" key="2">
    <source>
        <dbReference type="ARBA" id="ARBA00005386"/>
    </source>
</evidence>
<dbReference type="SUPFAM" id="SSF53448">
    <property type="entry name" value="Nucleotide-diphospho-sugar transferases"/>
    <property type="match status" value="1"/>
</dbReference>
<sequence>MSQSLQTPASRQKQFMDLYRQGKHKLAMTDAEKLVQNYPEDAFAWKALGNCQLQIAPDEAKETLERAYSLDPDDPLTLTALARACFMAGEKQRAQALQARSIELDSGNAQAHFNMGHMLYQMGSYSEAEKFLSRAEELGHSPAEVLAIRSVILSLHFKFKEGLEALNRLYALRPQDPTVHNTLGNYHKDMADFRKAEWHYREALRLRPDYSGAYSNEILTKHYDPEASAESILQKSKKWSARFKPPQTFDHGEKNTSPNRRLRVGLLSGNLRAHPVGWMISSALEQLPDDIELHAYSDTDTGDNDPIAKRIKKSCEWKPVYHLNHRQLAERIFEDDIDILIELAGHGGLNRLPTVDTKPAPIIVKWVGMQISSMGIDAFDYFLSDSHETPAGVDHLYTEKLIRLPDDYICYQPPSDKPAITALPSLTNGYITFGCFNNPAKVNDTLLAEWAILLQQLPGSRLFLKGGQYSSDEVCERVLTTLENHGVERSRVLLEGPSQHQELLKSYNRVDIALDTWPYSGGLTTCEALLMGVPVVTHTGPTFAGRHSATHLCNAGMPELVTDDWDDYRKRVLDLASDLPSLAVIRAALRTYLEQSPICDAPKFGRHLHKALRGIWQRYCGDKVPAALTFNKGGQAWFEDESKPLKLPTSLLKEFDWDLDSAITILDNGCNIAKRNDIKELLGTGHVALLVFDPACGLDNASELSQYGELQHLPQVTLGDGQPTPVILDGAGEEPATLEPLRSTDTVSLEAFDIASVSLDSIEGLESIDLLALDDRHDSLKILKHGAQALADALVLQVQIRFNPIYKKQTELGDLTRWANANGFQFYRFYSASYAVSEQGKASTQDFRASQLISADALLIPSDSRLSTLNETQKTKLAFLTYRFYGIEDFKASLSSFNDKIDEDDDRGALTDAEESASLAPIDIFSLISEEDPLNQEKGSFVVDLANNLNQLDGSVIDNLIEKCKSLLEWQKGNNAAFFILTHALLARKTSTGDRERAASLESRLAKANWTHKHSLYDYWLSQESVRNHRERFDMAAIVIANRFKPEVVQNISRLRKDGGDSLQIIFVNNGRPDEEFEAIEPWVDTWLKTSGNAGAYLARNIGALYSDAPILLFVDDDGIPEPGFIGSHMRAHEEWDIVSLRGVYRQQSDSTAPNHYYPSDKPFPAPPELEGNASFLAKAFFEVGGWGDYILFGHGGVDISYRLTQAGYPARKQAYDPGPVLIHEYLRGQDHAREKLRKQADSWILLNILHSQIARHFSLLQEAKSQGIISRDSANRKSNGEDTHTSPKIDSDISKHQNDSKRELIEPKVTLPPEVENYITDIYQKSSVILEYGSGGSTIIAAKMFNKHITSVENDAAWARNMDRYIESADLLSRPSIMHVDVGETGLWAKPKNDAKWRNFHRDPTHVWHHDDFVHPDVVLIDGRFRRACFITTFLMIEKPTIVLFDDYTDRHYYHEIERLAEPTETVGRMARFDLKPNSLPRKHLAWILDNYNKVAYGAS</sequence>
<dbReference type="RefSeq" id="WP_075570985.1">
    <property type="nucleotide sequence ID" value="NZ_MSDO01000022.1"/>
</dbReference>